<evidence type="ECO:0000256" key="5">
    <source>
        <dbReference type="PIRSR" id="PIRSR000077-1"/>
    </source>
</evidence>
<evidence type="ECO:0000313" key="9">
    <source>
        <dbReference type="Proteomes" id="UP000774699"/>
    </source>
</evidence>
<name>A0A8T4C7P9_9ARCH</name>
<dbReference type="AlphaFoldDB" id="A0A8T4C7P9"/>
<feature type="disulfide bond" description="Redox-active" evidence="6">
    <location>
        <begin position="30"/>
        <end position="33"/>
    </location>
</feature>
<organism evidence="8 9">
    <name type="scientific">Candidatus Iainarchaeum sp</name>
    <dbReference type="NCBI Taxonomy" id="3101447"/>
    <lineage>
        <taxon>Archaea</taxon>
        <taxon>Candidatus Iainarchaeota</taxon>
        <taxon>Candidatus Iainarchaeia</taxon>
        <taxon>Candidatus Iainarchaeales</taxon>
        <taxon>Candidatus Iainarchaeaceae</taxon>
        <taxon>Candidatus Iainarchaeum</taxon>
    </lineage>
</organism>
<protein>
    <submittedName>
        <fullName evidence="8">Thioredoxin</fullName>
    </submittedName>
</protein>
<dbReference type="Proteomes" id="UP000774699">
    <property type="component" value="Unassembled WGS sequence"/>
</dbReference>
<evidence type="ECO:0000256" key="4">
    <source>
        <dbReference type="ARBA" id="ARBA00023284"/>
    </source>
</evidence>
<dbReference type="PANTHER" id="PTHR45663">
    <property type="entry name" value="GEO12009P1"/>
    <property type="match status" value="1"/>
</dbReference>
<dbReference type="PROSITE" id="PS51352">
    <property type="entry name" value="THIOREDOXIN_2"/>
    <property type="match status" value="1"/>
</dbReference>
<evidence type="ECO:0000259" key="7">
    <source>
        <dbReference type="PROSITE" id="PS51352"/>
    </source>
</evidence>
<dbReference type="InterPro" id="IPR036249">
    <property type="entry name" value="Thioredoxin-like_sf"/>
</dbReference>
<keyword evidence="4 6" id="KW-0676">Redox-active center</keyword>
<dbReference type="InterPro" id="IPR013766">
    <property type="entry name" value="Thioredoxin_domain"/>
</dbReference>
<comment type="caution">
    <text evidence="8">The sequence shown here is derived from an EMBL/GenBank/DDBJ whole genome shotgun (WGS) entry which is preliminary data.</text>
</comment>
<feature type="site" description="Contributes to redox potential value" evidence="5">
    <location>
        <position position="31"/>
    </location>
</feature>
<evidence type="ECO:0000256" key="1">
    <source>
        <dbReference type="ARBA" id="ARBA00022448"/>
    </source>
</evidence>
<gene>
    <name evidence="8" type="primary">trxA</name>
    <name evidence="8" type="ORF">FJY86_01345</name>
</gene>
<dbReference type="Pfam" id="PF00085">
    <property type="entry name" value="Thioredoxin"/>
    <property type="match status" value="1"/>
</dbReference>
<dbReference type="SUPFAM" id="SSF52833">
    <property type="entry name" value="Thioredoxin-like"/>
    <property type="match status" value="1"/>
</dbReference>
<sequence>MVQELTDITFNTEVIQGKKAYIIDFWAAWCGPCKMLAPIFEEVEKDYKGKLHFAKLNIDQYESLAREYEIMSIPCLVVFAKGKEVERIVGLMPKAELKKQIDAALKKI</sequence>
<feature type="active site" description="Nucleophile" evidence="5">
    <location>
        <position position="30"/>
    </location>
</feature>
<dbReference type="InterPro" id="IPR005746">
    <property type="entry name" value="Thioredoxin"/>
</dbReference>
<evidence type="ECO:0000256" key="2">
    <source>
        <dbReference type="ARBA" id="ARBA00022982"/>
    </source>
</evidence>
<evidence type="ECO:0000256" key="6">
    <source>
        <dbReference type="PIRSR" id="PIRSR000077-4"/>
    </source>
</evidence>
<keyword evidence="3 6" id="KW-1015">Disulfide bond</keyword>
<dbReference type="InterPro" id="IPR017937">
    <property type="entry name" value="Thioredoxin_CS"/>
</dbReference>
<dbReference type="Gene3D" id="3.40.30.10">
    <property type="entry name" value="Glutaredoxin"/>
    <property type="match status" value="1"/>
</dbReference>
<feature type="domain" description="Thioredoxin" evidence="7">
    <location>
        <begin position="1"/>
        <end position="106"/>
    </location>
</feature>
<evidence type="ECO:0000256" key="3">
    <source>
        <dbReference type="ARBA" id="ARBA00023157"/>
    </source>
</evidence>
<dbReference type="NCBIfam" id="TIGR01068">
    <property type="entry name" value="thioredoxin"/>
    <property type="match status" value="1"/>
</dbReference>
<accession>A0A8T4C7P9</accession>
<proteinExistence type="predicted"/>
<dbReference type="FunFam" id="3.40.30.10:FF:000001">
    <property type="entry name" value="Thioredoxin"/>
    <property type="match status" value="1"/>
</dbReference>
<dbReference type="PROSITE" id="PS00194">
    <property type="entry name" value="THIOREDOXIN_1"/>
    <property type="match status" value="1"/>
</dbReference>
<dbReference type="PANTHER" id="PTHR45663:SF11">
    <property type="entry name" value="GEO12009P1"/>
    <property type="match status" value="1"/>
</dbReference>
<reference evidence="8" key="1">
    <citation type="submission" date="2019-03" db="EMBL/GenBank/DDBJ databases">
        <title>Lake Tanganyika Metagenome-Assembled Genomes (MAGs).</title>
        <authorList>
            <person name="Tran P."/>
        </authorList>
    </citation>
    <scope>NUCLEOTIDE SEQUENCE</scope>
    <source>
        <strain evidence="8">M_DeepCast_50m_m2_156</strain>
    </source>
</reference>
<feature type="site" description="Deprotonates C-terminal active site Cys" evidence="5">
    <location>
        <position position="24"/>
    </location>
</feature>
<dbReference type="GO" id="GO:0015035">
    <property type="term" value="F:protein-disulfide reductase activity"/>
    <property type="evidence" value="ECO:0007669"/>
    <property type="project" value="InterPro"/>
</dbReference>
<keyword evidence="2" id="KW-0249">Electron transport</keyword>
<dbReference type="GO" id="GO:0005737">
    <property type="term" value="C:cytoplasm"/>
    <property type="evidence" value="ECO:0007669"/>
    <property type="project" value="TreeGrafter"/>
</dbReference>
<feature type="site" description="Contributes to redox potential value" evidence="5">
    <location>
        <position position="32"/>
    </location>
</feature>
<feature type="active site" description="Nucleophile" evidence="5">
    <location>
        <position position="33"/>
    </location>
</feature>
<dbReference type="PIRSF" id="PIRSF000077">
    <property type="entry name" value="Thioredoxin"/>
    <property type="match status" value="1"/>
</dbReference>
<dbReference type="PRINTS" id="PR00421">
    <property type="entry name" value="THIOREDOXIN"/>
</dbReference>
<dbReference type="EMBL" id="VGJJ01000005">
    <property type="protein sequence ID" value="MBM3281970.1"/>
    <property type="molecule type" value="Genomic_DNA"/>
</dbReference>
<dbReference type="CDD" id="cd02947">
    <property type="entry name" value="TRX_family"/>
    <property type="match status" value="1"/>
</dbReference>
<keyword evidence="1" id="KW-0813">Transport</keyword>
<evidence type="ECO:0000313" key="8">
    <source>
        <dbReference type="EMBL" id="MBM3281970.1"/>
    </source>
</evidence>